<evidence type="ECO:0000256" key="14">
    <source>
        <dbReference type="ARBA" id="ARBA00023268"/>
    </source>
</evidence>
<dbReference type="HAMAP" id="MF_01020">
    <property type="entry name" value="HisE"/>
    <property type="match status" value="1"/>
</dbReference>
<dbReference type="Pfam" id="PF01502">
    <property type="entry name" value="PRA-CH"/>
    <property type="match status" value="1"/>
</dbReference>
<keyword evidence="11 15" id="KW-0378">Hydrolase</keyword>
<evidence type="ECO:0000256" key="6">
    <source>
        <dbReference type="ARBA" id="ARBA00007731"/>
    </source>
</evidence>
<dbReference type="InterPro" id="IPR008179">
    <property type="entry name" value="HisE"/>
</dbReference>
<evidence type="ECO:0000256" key="5">
    <source>
        <dbReference type="ARBA" id="ARBA00005204"/>
    </source>
</evidence>
<evidence type="ECO:0000256" key="12">
    <source>
        <dbReference type="ARBA" id="ARBA00022840"/>
    </source>
</evidence>
<accession>A0A1T4L3N0</accession>
<name>A0A1T4L3N0_9BACT</name>
<comment type="catalytic activity">
    <reaction evidence="1 15">
        <text>1-(5-phospho-beta-D-ribosyl)-5'-AMP + H2O = 1-(5-phospho-beta-D-ribosyl)-5-[(5-phospho-beta-D-ribosylamino)methylideneamino]imidazole-4-carboxamide</text>
        <dbReference type="Rhea" id="RHEA:20049"/>
        <dbReference type="ChEBI" id="CHEBI:15377"/>
        <dbReference type="ChEBI" id="CHEBI:58435"/>
        <dbReference type="ChEBI" id="CHEBI:59457"/>
        <dbReference type="EC" id="3.5.4.19"/>
    </reaction>
</comment>
<dbReference type="InterPro" id="IPR021130">
    <property type="entry name" value="PRib-ATP_PPHydrolase-like"/>
</dbReference>
<keyword evidence="9 15" id="KW-0028">Amino-acid biosynthesis</keyword>
<evidence type="ECO:0000313" key="18">
    <source>
        <dbReference type="Proteomes" id="UP000190888"/>
    </source>
</evidence>
<evidence type="ECO:0000256" key="8">
    <source>
        <dbReference type="ARBA" id="ARBA00022490"/>
    </source>
</evidence>
<dbReference type="InterPro" id="IPR038019">
    <property type="entry name" value="PRib_AMP_CycHydrolase_sf"/>
</dbReference>
<comment type="similarity">
    <text evidence="7 15">In the N-terminal section; belongs to the PRA-CH family.</text>
</comment>
<protein>
    <recommendedName>
        <fullName evidence="15">Histidine biosynthesis bifunctional protein HisIE</fullName>
    </recommendedName>
    <domain>
        <recommendedName>
            <fullName evidence="15">Phosphoribosyl-AMP cyclohydrolase</fullName>
            <shortName evidence="15">PRA-CH</shortName>
            <ecNumber evidence="15">3.5.4.19</ecNumber>
        </recommendedName>
    </domain>
    <domain>
        <recommendedName>
            <fullName evidence="15">Phosphoribosyl-ATP pyrophosphatase</fullName>
            <shortName evidence="15">PRA-PH</shortName>
            <ecNumber evidence="15">3.6.1.31</ecNumber>
        </recommendedName>
    </domain>
</protein>
<dbReference type="GO" id="GO:0004636">
    <property type="term" value="F:phosphoribosyl-ATP diphosphatase activity"/>
    <property type="evidence" value="ECO:0007669"/>
    <property type="project" value="UniProtKB-UniRule"/>
</dbReference>
<organism evidence="17 18">
    <name type="scientific">Sediminibacterium ginsengisoli</name>
    <dbReference type="NCBI Taxonomy" id="413434"/>
    <lineage>
        <taxon>Bacteria</taxon>
        <taxon>Pseudomonadati</taxon>
        <taxon>Bacteroidota</taxon>
        <taxon>Chitinophagia</taxon>
        <taxon>Chitinophagales</taxon>
        <taxon>Chitinophagaceae</taxon>
        <taxon>Sediminibacterium</taxon>
    </lineage>
</organism>
<evidence type="ECO:0000256" key="10">
    <source>
        <dbReference type="ARBA" id="ARBA00022741"/>
    </source>
</evidence>
<dbReference type="Proteomes" id="UP000190888">
    <property type="component" value="Unassembled WGS sequence"/>
</dbReference>
<evidence type="ECO:0000256" key="11">
    <source>
        <dbReference type="ARBA" id="ARBA00022801"/>
    </source>
</evidence>
<dbReference type="FunFam" id="3.10.20.810:FF:000001">
    <property type="entry name" value="Histidine biosynthesis bifunctional protein HisIE"/>
    <property type="match status" value="1"/>
</dbReference>
<evidence type="ECO:0000313" key="17">
    <source>
        <dbReference type="EMBL" id="SJZ49161.1"/>
    </source>
</evidence>
<dbReference type="UniPathway" id="UPA00031">
    <property type="reaction ID" value="UER00007"/>
</dbReference>
<dbReference type="InterPro" id="IPR002496">
    <property type="entry name" value="PRib_AMP_CycHydrolase_dom"/>
</dbReference>
<dbReference type="NCBIfam" id="NF000768">
    <property type="entry name" value="PRK00051.1"/>
    <property type="match status" value="1"/>
</dbReference>
<comment type="subcellular location">
    <subcellularLocation>
        <location evidence="3 15">Cytoplasm</location>
    </subcellularLocation>
</comment>
<evidence type="ECO:0000256" key="3">
    <source>
        <dbReference type="ARBA" id="ARBA00004496"/>
    </source>
</evidence>
<dbReference type="GO" id="GO:0005524">
    <property type="term" value="F:ATP binding"/>
    <property type="evidence" value="ECO:0007669"/>
    <property type="project" value="UniProtKB-KW"/>
</dbReference>
<dbReference type="SUPFAM" id="SSF101386">
    <property type="entry name" value="all-alpha NTP pyrophosphatases"/>
    <property type="match status" value="1"/>
</dbReference>
<keyword evidence="10 15" id="KW-0547">Nucleotide-binding</keyword>
<dbReference type="OrthoDB" id="9795769at2"/>
<dbReference type="Gene3D" id="3.10.20.810">
    <property type="entry name" value="Phosphoribosyl-AMP cyclohydrolase"/>
    <property type="match status" value="1"/>
</dbReference>
<evidence type="ECO:0000256" key="4">
    <source>
        <dbReference type="ARBA" id="ARBA00005169"/>
    </source>
</evidence>
<dbReference type="EMBL" id="FUWH01000002">
    <property type="protein sequence ID" value="SJZ49161.1"/>
    <property type="molecule type" value="Genomic_DNA"/>
</dbReference>
<dbReference type="STRING" id="413434.SAMN04488132_102276"/>
<dbReference type="PANTHER" id="PTHR42945:SF9">
    <property type="entry name" value="HISTIDINE BIOSYNTHESIS BIFUNCTIONAL PROTEIN HISIE"/>
    <property type="match status" value="1"/>
</dbReference>
<dbReference type="HAMAP" id="MF_01019">
    <property type="entry name" value="HisIE"/>
    <property type="match status" value="1"/>
</dbReference>
<evidence type="ECO:0000256" key="9">
    <source>
        <dbReference type="ARBA" id="ARBA00022605"/>
    </source>
</evidence>
<evidence type="ECO:0000256" key="2">
    <source>
        <dbReference type="ARBA" id="ARBA00001460"/>
    </source>
</evidence>
<evidence type="ECO:0000259" key="16">
    <source>
        <dbReference type="Pfam" id="PF01502"/>
    </source>
</evidence>
<evidence type="ECO:0000256" key="1">
    <source>
        <dbReference type="ARBA" id="ARBA00000024"/>
    </source>
</evidence>
<dbReference type="EC" id="3.6.1.31" evidence="15"/>
<evidence type="ECO:0000256" key="13">
    <source>
        <dbReference type="ARBA" id="ARBA00023102"/>
    </source>
</evidence>
<dbReference type="InterPro" id="IPR023019">
    <property type="entry name" value="His_synth_HisIE"/>
</dbReference>
<dbReference type="GO" id="GO:0005737">
    <property type="term" value="C:cytoplasm"/>
    <property type="evidence" value="ECO:0007669"/>
    <property type="project" value="UniProtKB-SubCell"/>
</dbReference>
<feature type="region of interest" description="Phosphoribosyl-AMP cyclohydrolase" evidence="15">
    <location>
        <begin position="1"/>
        <end position="120"/>
    </location>
</feature>
<evidence type="ECO:0000256" key="15">
    <source>
        <dbReference type="HAMAP-Rule" id="MF_01019"/>
    </source>
</evidence>
<keyword evidence="13 15" id="KW-0368">Histidine biosynthesis</keyword>
<comment type="catalytic activity">
    <reaction evidence="2 15">
        <text>1-(5-phospho-beta-D-ribosyl)-ATP + H2O = 1-(5-phospho-beta-D-ribosyl)-5'-AMP + diphosphate + H(+)</text>
        <dbReference type="Rhea" id="RHEA:22828"/>
        <dbReference type="ChEBI" id="CHEBI:15377"/>
        <dbReference type="ChEBI" id="CHEBI:15378"/>
        <dbReference type="ChEBI" id="CHEBI:33019"/>
        <dbReference type="ChEBI" id="CHEBI:59457"/>
        <dbReference type="ChEBI" id="CHEBI:73183"/>
        <dbReference type="EC" id="3.6.1.31"/>
    </reaction>
</comment>
<dbReference type="NCBIfam" id="NF002747">
    <property type="entry name" value="PRK02759.1"/>
    <property type="match status" value="1"/>
</dbReference>
<gene>
    <name evidence="15" type="primary">hisI</name>
    <name evidence="15" type="synonym">hisIE</name>
    <name evidence="17" type="ORF">SAMN04488132_102276</name>
</gene>
<dbReference type="CDD" id="cd11534">
    <property type="entry name" value="NTP-PPase_HisIE_like"/>
    <property type="match status" value="1"/>
</dbReference>
<keyword evidence="12 15" id="KW-0067">ATP-binding</keyword>
<comment type="pathway">
    <text evidence="4 15">Amino-acid biosynthesis; L-histidine biosynthesis; L-histidine from 5-phospho-alpha-D-ribose 1-diphosphate: step 3/9.</text>
</comment>
<dbReference type="NCBIfam" id="TIGR03188">
    <property type="entry name" value="histidine_hisI"/>
    <property type="match status" value="1"/>
</dbReference>
<dbReference type="GO" id="GO:0004635">
    <property type="term" value="F:phosphoribosyl-AMP cyclohydrolase activity"/>
    <property type="evidence" value="ECO:0007669"/>
    <property type="project" value="UniProtKB-UniRule"/>
</dbReference>
<keyword evidence="14 15" id="KW-0511">Multifunctional enzyme</keyword>
<reference evidence="17 18" key="1">
    <citation type="submission" date="2017-02" db="EMBL/GenBank/DDBJ databases">
        <authorList>
            <person name="Peterson S.W."/>
        </authorList>
    </citation>
    <scope>NUCLEOTIDE SEQUENCE [LARGE SCALE GENOMIC DNA]</scope>
    <source>
        <strain evidence="17 18">DSM 22335</strain>
    </source>
</reference>
<dbReference type="GO" id="GO:0000105">
    <property type="term" value="P:L-histidine biosynthetic process"/>
    <property type="evidence" value="ECO:0007669"/>
    <property type="project" value="UniProtKB-UniRule"/>
</dbReference>
<dbReference type="Gene3D" id="1.10.287.1080">
    <property type="entry name" value="MazG-like"/>
    <property type="match status" value="1"/>
</dbReference>
<feature type="domain" description="Phosphoribosyl-AMP cyclohydrolase" evidence="16">
    <location>
        <begin position="39"/>
        <end position="111"/>
    </location>
</feature>
<dbReference type="SUPFAM" id="SSF141734">
    <property type="entry name" value="HisI-like"/>
    <property type="match status" value="1"/>
</dbReference>
<comment type="similarity">
    <text evidence="6 15">In the C-terminal section; belongs to the PRA-PH family.</text>
</comment>
<dbReference type="AlphaFoldDB" id="A0A1T4L3N0"/>
<keyword evidence="18" id="KW-1185">Reference proteome</keyword>
<comment type="pathway">
    <text evidence="5 15">Amino-acid biosynthesis; L-histidine biosynthesis; L-histidine from 5-phospho-alpha-D-ribose 1-diphosphate: step 2/9.</text>
</comment>
<feature type="region of interest" description="Phosphoribosyl-ATP pyrophosphohydrolase" evidence="15">
    <location>
        <begin position="121"/>
        <end position="210"/>
    </location>
</feature>
<keyword evidence="8 15" id="KW-0963">Cytoplasm</keyword>
<sequence length="210" mass="23889">MGIVEQTIKAYAMKIDFDKYADGLVPAVIQDFNTHKVLMLGFMNREALQKTEESGKVTFYSRSKKRLWTKGEESGNFLELKSISADCDQDTLLIKAHPTGPVCHTGADTCWSERNHSEDFLTYLEDIIRLRRQAPPEKSYVARMHEKGINKIAQKVGEEAVELVIEAKDNNPDLFLGEAADLLFHYLLLINAKGHNLQEVIEVLKKRHSE</sequence>
<dbReference type="EC" id="3.5.4.19" evidence="15"/>
<proteinExistence type="inferred from homology"/>
<evidence type="ECO:0000256" key="7">
    <source>
        <dbReference type="ARBA" id="ARBA00008299"/>
    </source>
</evidence>
<dbReference type="PANTHER" id="PTHR42945">
    <property type="entry name" value="HISTIDINE BIOSYNTHESIS BIFUNCTIONAL PROTEIN"/>
    <property type="match status" value="1"/>
</dbReference>
<dbReference type="RefSeq" id="WP_078830235.1">
    <property type="nucleotide sequence ID" value="NZ_FUWH01000002.1"/>
</dbReference>
<dbReference type="Pfam" id="PF01503">
    <property type="entry name" value="PRA-PH"/>
    <property type="match status" value="1"/>
</dbReference>